<accession>A0A380ZV97</accession>
<dbReference type="PROSITE" id="PS51352">
    <property type="entry name" value="THIOREDOXIN_2"/>
    <property type="match status" value="1"/>
</dbReference>
<evidence type="ECO:0000259" key="2">
    <source>
        <dbReference type="PROSITE" id="PS51352"/>
    </source>
</evidence>
<dbReference type="PANTHER" id="PTHR42852">
    <property type="entry name" value="THIOL:DISULFIDE INTERCHANGE PROTEIN DSBE"/>
    <property type="match status" value="1"/>
</dbReference>
<dbReference type="InterPro" id="IPR013766">
    <property type="entry name" value="Thioredoxin_domain"/>
</dbReference>
<name>A0A380ZV97_9FLAO</name>
<dbReference type="Proteomes" id="UP000255515">
    <property type="component" value="Unassembled WGS sequence"/>
</dbReference>
<feature type="domain" description="Thioredoxin" evidence="2">
    <location>
        <begin position="27"/>
        <end position="187"/>
    </location>
</feature>
<proteinExistence type="predicted"/>
<gene>
    <name evidence="3" type="ORF">NCTC11661_02420</name>
</gene>
<keyword evidence="1" id="KW-0676">Redox-active center</keyword>
<dbReference type="AlphaFoldDB" id="A0A380ZV97"/>
<dbReference type="PROSITE" id="PS00194">
    <property type="entry name" value="THIOREDOXIN_1"/>
    <property type="match status" value="1"/>
</dbReference>
<dbReference type="EMBL" id="UFTJ01000005">
    <property type="protein sequence ID" value="SUV53271.1"/>
    <property type="molecule type" value="Genomic_DNA"/>
</dbReference>
<sequence length="187" mass="21315">MKLKVLQALTLAIVLASCGKKDNTIPADTIDITENFQPNTIQLGHHAVKESSVAEIEKLVGEQSNDTLYVTNFFATWCGPCMREIPHFKQYKEMMKDQPVKFQFVSLDPKEDWATEVSDFAVKNQLEKDIFLVDGKNITPEFYSKNFDQWDGSGIPFTLFRKGNQKSEYFGMMTGNELKSQINALMK</sequence>
<dbReference type="RefSeq" id="WP_002665161.1">
    <property type="nucleotide sequence ID" value="NZ_UFTJ01000005.1"/>
</dbReference>
<dbReference type="InterPro" id="IPR050553">
    <property type="entry name" value="Thioredoxin_ResA/DsbE_sf"/>
</dbReference>
<protein>
    <submittedName>
        <fullName evidence="3">Thiol-disulfide oxidoreductase</fullName>
    </submittedName>
</protein>
<dbReference type="SUPFAM" id="SSF52833">
    <property type="entry name" value="Thioredoxin-like"/>
    <property type="match status" value="1"/>
</dbReference>
<dbReference type="Pfam" id="PF00085">
    <property type="entry name" value="Thioredoxin"/>
    <property type="match status" value="1"/>
</dbReference>
<reference evidence="3 4" key="1">
    <citation type="submission" date="2018-06" db="EMBL/GenBank/DDBJ databases">
        <authorList>
            <consortium name="Pathogen Informatics"/>
            <person name="Doyle S."/>
        </authorList>
    </citation>
    <scope>NUCLEOTIDE SEQUENCE [LARGE SCALE GENOMIC DNA]</scope>
    <source>
        <strain evidence="3 4">NCTC11661</strain>
    </source>
</reference>
<dbReference type="CDD" id="cd02966">
    <property type="entry name" value="TlpA_like_family"/>
    <property type="match status" value="1"/>
</dbReference>
<dbReference type="InterPro" id="IPR036249">
    <property type="entry name" value="Thioredoxin-like_sf"/>
</dbReference>
<dbReference type="InterPro" id="IPR017937">
    <property type="entry name" value="Thioredoxin_CS"/>
</dbReference>
<dbReference type="PANTHER" id="PTHR42852:SF17">
    <property type="entry name" value="THIOREDOXIN-LIKE PROTEIN HI_1115"/>
    <property type="match status" value="1"/>
</dbReference>
<organism evidence="3 4">
    <name type="scientific">Bergeyella zoohelcum</name>
    <dbReference type="NCBI Taxonomy" id="1015"/>
    <lineage>
        <taxon>Bacteria</taxon>
        <taxon>Pseudomonadati</taxon>
        <taxon>Bacteroidota</taxon>
        <taxon>Flavobacteriia</taxon>
        <taxon>Flavobacteriales</taxon>
        <taxon>Weeksellaceae</taxon>
        <taxon>Bergeyella</taxon>
    </lineage>
</organism>
<dbReference type="Gene3D" id="3.40.30.10">
    <property type="entry name" value="Glutaredoxin"/>
    <property type="match status" value="1"/>
</dbReference>
<evidence type="ECO:0000313" key="3">
    <source>
        <dbReference type="EMBL" id="SUV53271.1"/>
    </source>
</evidence>
<dbReference type="PROSITE" id="PS51257">
    <property type="entry name" value="PROKAR_LIPOPROTEIN"/>
    <property type="match status" value="1"/>
</dbReference>
<evidence type="ECO:0000256" key="1">
    <source>
        <dbReference type="ARBA" id="ARBA00023284"/>
    </source>
</evidence>
<evidence type="ECO:0000313" key="4">
    <source>
        <dbReference type="Proteomes" id="UP000255515"/>
    </source>
</evidence>